<evidence type="ECO:0000259" key="1">
    <source>
        <dbReference type="Pfam" id="PF12102"/>
    </source>
</evidence>
<proteinExistence type="predicted"/>
<protein>
    <submittedName>
        <fullName evidence="2">DUF3578 domain-containing protein</fullName>
    </submittedName>
</protein>
<dbReference type="EMBL" id="QZJZ01000085">
    <property type="protein sequence ID" value="RJP57162.1"/>
    <property type="molecule type" value="Genomic_DNA"/>
</dbReference>
<dbReference type="Proteomes" id="UP000266426">
    <property type="component" value="Unassembled WGS sequence"/>
</dbReference>
<gene>
    <name evidence="2" type="ORF">C4541_10730</name>
</gene>
<comment type="caution">
    <text evidence="2">The sequence shown here is derived from an EMBL/GenBank/DDBJ whole genome shotgun (WGS) entry which is preliminary data.</text>
</comment>
<feature type="domain" description="Type IV methyl-directed restriction enzyme EcoKMcrB subunit DNA-binding" evidence="1">
    <location>
        <begin position="11"/>
        <end position="189"/>
    </location>
</feature>
<dbReference type="Pfam" id="PF12102">
    <property type="entry name" value="MrcB_N"/>
    <property type="match status" value="1"/>
</dbReference>
<evidence type="ECO:0000313" key="3">
    <source>
        <dbReference type="Proteomes" id="UP000266426"/>
    </source>
</evidence>
<sequence>MSLNAALNLFIEEYPKETKKFFSNNLLGEFVRKELPEYVKEIIKNDQRYLIKGSVGQGNWARVPWLAIFDRLVTETATDGYYIVYLVCEDFSGVYLSLNQGVTTVKNTYGSDAKHALEVRAKDFLAQLGNINENYETGIIDLKISSMNSLGALYERGAICSKFYKAGNIPDDNRLTSDLLAIMELYFQLSIKSILQQSTNTKEDDEIKMEIEDLTRIREHKRIERNQNLSRKVKKLLGFTCQACGFKFENVYGDIGKEFIEAHHLEMVTDLKGQKLKLNPKKDFAVLCSNCHRMIHRTKFINNIPKFKEAYIRV</sequence>
<accession>A0A3A4QWP0</accession>
<dbReference type="Gene3D" id="3.30.920.90">
    <property type="match status" value="1"/>
</dbReference>
<name>A0A3A4QWP0_9BACT</name>
<dbReference type="InterPro" id="IPR021961">
    <property type="entry name" value="McrB_DNA-bd"/>
</dbReference>
<reference evidence="2 3" key="1">
    <citation type="journal article" date="2017" name="ISME J.">
        <title>Energy and carbon metabolisms in a deep terrestrial subsurface fluid microbial community.</title>
        <authorList>
            <person name="Momper L."/>
            <person name="Jungbluth S.P."/>
            <person name="Lee M.D."/>
            <person name="Amend J.P."/>
        </authorList>
    </citation>
    <scope>NUCLEOTIDE SEQUENCE [LARGE SCALE GENOMIC DNA]</scope>
    <source>
        <strain evidence="2">SURF_26</strain>
    </source>
</reference>
<dbReference type="AlphaFoldDB" id="A0A3A4QWP0"/>
<evidence type="ECO:0000313" key="2">
    <source>
        <dbReference type="EMBL" id="RJP57162.1"/>
    </source>
</evidence>
<organism evidence="2 3">
    <name type="scientific">Candidatus Auribacter fodinae</name>
    <dbReference type="NCBI Taxonomy" id="2093366"/>
    <lineage>
        <taxon>Bacteria</taxon>
        <taxon>Pseudomonadati</taxon>
        <taxon>Candidatus Auribacterota</taxon>
        <taxon>Candidatus Auribacteria</taxon>
        <taxon>Candidatus Auribacterales</taxon>
        <taxon>Candidatus Auribacteraceae</taxon>
        <taxon>Candidatus Auribacter</taxon>
    </lineage>
</organism>